<accession>A0AAV4WK16</accession>
<keyword evidence="2" id="KW-1185">Reference proteome</keyword>
<proteinExistence type="predicted"/>
<comment type="caution">
    <text evidence="1">The sequence shown here is derived from an EMBL/GenBank/DDBJ whole genome shotgun (WGS) entry which is preliminary data.</text>
</comment>
<dbReference type="Proteomes" id="UP001054837">
    <property type="component" value="Unassembled WGS sequence"/>
</dbReference>
<name>A0AAV4WK16_9ARAC</name>
<evidence type="ECO:0000313" key="2">
    <source>
        <dbReference type="Proteomes" id="UP001054837"/>
    </source>
</evidence>
<dbReference type="EMBL" id="BPLQ01014668">
    <property type="protein sequence ID" value="GIY81735.1"/>
    <property type="molecule type" value="Genomic_DNA"/>
</dbReference>
<dbReference type="AlphaFoldDB" id="A0AAV4WK16"/>
<gene>
    <name evidence="1" type="ORF">CDAR_511961</name>
</gene>
<evidence type="ECO:0000313" key="1">
    <source>
        <dbReference type="EMBL" id="GIY81735.1"/>
    </source>
</evidence>
<sequence>MKEGLKNLKGYVSLMGGRFHTRHDLPSGYATIASACMKAFQSLLVVPDTIAMIPIHGYIKNTRHSPNAIRWLIFSSRDVSITDVHEKCQGKNGLHICSSSLRRLLSCPALRTQIFVFTLKIYEVNHFPITSDCLLKTMH</sequence>
<protein>
    <submittedName>
        <fullName evidence="1">Uncharacterized protein</fullName>
    </submittedName>
</protein>
<organism evidence="1 2">
    <name type="scientific">Caerostris darwini</name>
    <dbReference type="NCBI Taxonomy" id="1538125"/>
    <lineage>
        <taxon>Eukaryota</taxon>
        <taxon>Metazoa</taxon>
        <taxon>Ecdysozoa</taxon>
        <taxon>Arthropoda</taxon>
        <taxon>Chelicerata</taxon>
        <taxon>Arachnida</taxon>
        <taxon>Araneae</taxon>
        <taxon>Araneomorphae</taxon>
        <taxon>Entelegynae</taxon>
        <taxon>Araneoidea</taxon>
        <taxon>Araneidae</taxon>
        <taxon>Caerostris</taxon>
    </lineage>
</organism>
<reference evidence="1 2" key="1">
    <citation type="submission" date="2021-06" db="EMBL/GenBank/DDBJ databases">
        <title>Caerostris darwini draft genome.</title>
        <authorList>
            <person name="Kono N."/>
            <person name="Arakawa K."/>
        </authorList>
    </citation>
    <scope>NUCLEOTIDE SEQUENCE [LARGE SCALE GENOMIC DNA]</scope>
</reference>